<evidence type="ECO:0000256" key="3">
    <source>
        <dbReference type="SAM" id="MobiDB-lite"/>
    </source>
</evidence>
<dbReference type="SMART" id="SM00382">
    <property type="entry name" value="AAA"/>
    <property type="match status" value="1"/>
</dbReference>
<dbReference type="GO" id="GO:0005524">
    <property type="term" value="F:ATP binding"/>
    <property type="evidence" value="ECO:0007669"/>
    <property type="project" value="UniProtKB-KW"/>
</dbReference>
<dbReference type="Pfam" id="PF00005">
    <property type="entry name" value="ABC_tran"/>
    <property type="match status" value="1"/>
</dbReference>
<dbReference type="PROSITE" id="PS50893">
    <property type="entry name" value="ABC_TRANSPORTER_2"/>
    <property type="match status" value="1"/>
</dbReference>
<dbReference type="Gene3D" id="3.40.50.300">
    <property type="entry name" value="P-loop containing nucleotide triphosphate hydrolases"/>
    <property type="match status" value="1"/>
</dbReference>
<dbReference type="Proteomes" id="UP001596266">
    <property type="component" value="Unassembled WGS sequence"/>
</dbReference>
<evidence type="ECO:0000259" key="4">
    <source>
        <dbReference type="PROSITE" id="PS50893"/>
    </source>
</evidence>
<keyword evidence="1" id="KW-0547">Nucleotide-binding</keyword>
<dbReference type="EMBL" id="JBHSUA010000024">
    <property type="protein sequence ID" value="MFC6397867.1"/>
    <property type="molecule type" value="Genomic_DNA"/>
</dbReference>
<dbReference type="PROSITE" id="PS00211">
    <property type="entry name" value="ABC_TRANSPORTER_1"/>
    <property type="match status" value="1"/>
</dbReference>
<dbReference type="RefSeq" id="WP_343886921.1">
    <property type="nucleotide sequence ID" value="NZ_BAAAKI010000025.1"/>
</dbReference>
<gene>
    <name evidence="5" type="ORF">ACFP57_12870</name>
</gene>
<dbReference type="PANTHER" id="PTHR43038">
    <property type="entry name" value="ATP-BINDING CASSETTE, SUB-FAMILY H, MEMBER 1"/>
    <property type="match status" value="1"/>
</dbReference>
<feature type="domain" description="ABC transporter" evidence="4">
    <location>
        <begin position="33"/>
        <end position="256"/>
    </location>
</feature>
<proteinExistence type="predicted"/>
<keyword evidence="2 5" id="KW-0067">ATP-binding</keyword>
<dbReference type="InterPro" id="IPR003593">
    <property type="entry name" value="AAA+_ATPase"/>
</dbReference>
<reference evidence="6" key="1">
    <citation type="journal article" date="2019" name="Int. J. Syst. Evol. Microbiol.">
        <title>The Global Catalogue of Microorganisms (GCM) 10K type strain sequencing project: providing services to taxonomists for standard genome sequencing and annotation.</title>
        <authorList>
            <consortium name="The Broad Institute Genomics Platform"/>
            <consortium name="The Broad Institute Genome Sequencing Center for Infectious Disease"/>
            <person name="Wu L."/>
            <person name="Ma J."/>
        </authorList>
    </citation>
    <scope>NUCLEOTIDE SEQUENCE [LARGE SCALE GENOMIC DNA]</scope>
    <source>
        <strain evidence="6">CGMCC 1.15277</strain>
    </source>
</reference>
<evidence type="ECO:0000256" key="2">
    <source>
        <dbReference type="ARBA" id="ARBA00022840"/>
    </source>
</evidence>
<dbReference type="CDD" id="cd03230">
    <property type="entry name" value="ABC_DR_subfamily_A"/>
    <property type="match status" value="1"/>
</dbReference>
<organism evidence="5 6">
    <name type="scientific">Luteococcus sanguinis</name>
    <dbReference type="NCBI Taxonomy" id="174038"/>
    <lineage>
        <taxon>Bacteria</taxon>
        <taxon>Bacillati</taxon>
        <taxon>Actinomycetota</taxon>
        <taxon>Actinomycetes</taxon>
        <taxon>Propionibacteriales</taxon>
        <taxon>Propionibacteriaceae</taxon>
        <taxon>Luteococcus</taxon>
    </lineage>
</organism>
<evidence type="ECO:0000313" key="6">
    <source>
        <dbReference type="Proteomes" id="UP001596266"/>
    </source>
</evidence>
<keyword evidence="6" id="KW-1185">Reference proteome</keyword>
<dbReference type="InterPro" id="IPR003439">
    <property type="entry name" value="ABC_transporter-like_ATP-bd"/>
</dbReference>
<dbReference type="PANTHER" id="PTHR43038:SF3">
    <property type="entry name" value="ABC TRANSPORTER G FAMILY MEMBER 20 ISOFORM X1"/>
    <property type="match status" value="1"/>
</dbReference>
<sequence>MGNYAPRHALPTDETSTPKTAARRSGPSMPPAITINDLVVVRGGRKVLPGLSLDIPAGQVTGLLGPSGGGKSTLIRSIVGVQVVESGAISVLGLPAGDKDLRHRVGYVTQAPSVYDDLSVRQNVRYFGALLRKSHADADAAIEQVGLTDHADQLVANLSGGQRSRASLAAALVGQPEVLVLDEPTVGLDPVTRRSLWDLFHRLAAEGRTLLVSSHVMDEASRCHTLVLLREGRILAAEAPDELLRRTGQADGESAFLYLIDNDPLAPASTTAVEV</sequence>
<dbReference type="InterPro" id="IPR027417">
    <property type="entry name" value="P-loop_NTPase"/>
</dbReference>
<protein>
    <submittedName>
        <fullName evidence="5">ABC transporter ATP-binding protein</fullName>
    </submittedName>
</protein>
<evidence type="ECO:0000256" key="1">
    <source>
        <dbReference type="ARBA" id="ARBA00022741"/>
    </source>
</evidence>
<comment type="caution">
    <text evidence="5">The sequence shown here is derived from an EMBL/GenBank/DDBJ whole genome shotgun (WGS) entry which is preliminary data.</text>
</comment>
<dbReference type="InterPro" id="IPR017871">
    <property type="entry name" value="ABC_transporter-like_CS"/>
</dbReference>
<accession>A0ABW1X3P2</accession>
<name>A0ABW1X3P2_9ACTN</name>
<evidence type="ECO:0000313" key="5">
    <source>
        <dbReference type="EMBL" id="MFC6397867.1"/>
    </source>
</evidence>
<dbReference type="SUPFAM" id="SSF52540">
    <property type="entry name" value="P-loop containing nucleoside triphosphate hydrolases"/>
    <property type="match status" value="1"/>
</dbReference>
<feature type="region of interest" description="Disordered" evidence="3">
    <location>
        <begin position="1"/>
        <end position="30"/>
    </location>
</feature>